<evidence type="ECO:0000256" key="2">
    <source>
        <dbReference type="ARBA" id="ARBA00022741"/>
    </source>
</evidence>
<feature type="compositionally biased region" description="Basic and acidic residues" evidence="7">
    <location>
        <begin position="578"/>
        <end position="591"/>
    </location>
</feature>
<keyword evidence="3" id="KW-0378">Hydrolase</keyword>
<evidence type="ECO:0000256" key="1">
    <source>
        <dbReference type="ARBA" id="ARBA00004370"/>
    </source>
</evidence>
<comment type="subcellular location">
    <subcellularLocation>
        <location evidence="1">Membrane</location>
    </subcellularLocation>
</comment>
<accession>A0A6I4ZYK0</accession>
<feature type="region of interest" description="Disordered" evidence="7">
    <location>
        <begin position="578"/>
        <end position="600"/>
    </location>
</feature>
<name>A0A6I4ZYK0_9BACI</name>
<dbReference type="SUPFAM" id="SSF52540">
    <property type="entry name" value="P-loop containing nucleoside triphosphate hydrolases"/>
    <property type="match status" value="2"/>
</dbReference>
<feature type="domain" description="Dynamin N-terminal" evidence="8">
    <location>
        <begin position="64"/>
        <end position="216"/>
    </location>
</feature>
<evidence type="ECO:0000256" key="5">
    <source>
        <dbReference type="ARBA" id="ARBA00023136"/>
    </source>
</evidence>
<comment type="caution">
    <text evidence="9">The sequence shown here is derived from an EMBL/GenBank/DDBJ whole genome shotgun (WGS) entry which is preliminary data.</text>
</comment>
<dbReference type="EMBL" id="WMEQ01000002">
    <property type="protein sequence ID" value="MYL32873.1"/>
    <property type="molecule type" value="Genomic_DNA"/>
</dbReference>
<feature type="coiled-coil region" evidence="6">
    <location>
        <begin position="966"/>
        <end position="993"/>
    </location>
</feature>
<feature type="domain" description="Dynamin N-terminal" evidence="8">
    <location>
        <begin position="643"/>
        <end position="864"/>
    </location>
</feature>
<organism evidence="9 10">
    <name type="scientific">Pontibacillus yanchengensis</name>
    <dbReference type="NCBI Taxonomy" id="462910"/>
    <lineage>
        <taxon>Bacteria</taxon>
        <taxon>Bacillati</taxon>
        <taxon>Bacillota</taxon>
        <taxon>Bacilli</taxon>
        <taxon>Bacillales</taxon>
        <taxon>Bacillaceae</taxon>
        <taxon>Pontibacillus</taxon>
    </lineage>
</organism>
<dbReference type="Gene3D" id="3.40.50.300">
    <property type="entry name" value="P-loop containing nucleotide triphosphate hydrolases"/>
    <property type="match status" value="2"/>
</dbReference>
<keyword evidence="5" id="KW-0472">Membrane</keyword>
<protein>
    <recommendedName>
        <fullName evidence="8">Dynamin N-terminal domain-containing protein</fullName>
    </recommendedName>
</protein>
<dbReference type="InterPro" id="IPR027417">
    <property type="entry name" value="P-loop_NTPase"/>
</dbReference>
<keyword evidence="6" id="KW-0175">Coiled coil</keyword>
<dbReference type="CDD" id="cd09912">
    <property type="entry name" value="DLP_2"/>
    <property type="match status" value="2"/>
</dbReference>
<dbReference type="AlphaFoldDB" id="A0A6I4ZYK0"/>
<dbReference type="InterPro" id="IPR027094">
    <property type="entry name" value="Mitofusin_fam"/>
</dbReference>
<feature type="coiled-coil region" evidence="6">
    <location>
        <begin position="494"/>
        <end position="542"/>
    </location>
</feature>
<reference evidence="9 10" key="1">
    <citation type="submission" date="2019-11" db="EMBL/GenBank/DDBJ databases">
        <title>Genome sequences of 17 halophilic strains isolated from different environments.</title>
        <authorList>
            <person name="Furrow R.E."/>
        </authorList>
    </citation>
    <scope>NUCLEOTIDE SEQUENCE [LARGE SCALE GENOMIC DNA]</scope>
    <source>
        <strain evidence="9 10">22514_16_FS</strain>
    </source>
</reference>
<dbReference type="GO" id="GO:0003924">
    <property type="term" value="F:GTPase activity"/>
    <property type="evidence" value="ECO:0007669"/>
    <property type="project" value="InterPro"/>
</dbReference>
<dbReference type="Pfam" id="PF00350">
    <property type="entry name" value="Dynamin_N"/>
    <property type="match status" value="2"/>
</dbReference>
<keyword evidence="2" id="KW-0547">Nucleotide-binding</keyword>
<evidence type="ECO:0000313" key="10">
    <source>
        <dbReference type="Proteomes" id="UP000468638"/>
    </source>
</evidence>
<gene>
    <name evidence="9" type="ORF">GLW05_04600</name>
</gene>
<dbReference type="InterPro" id="IPR045063">
    <property type="entry name" value="Dynamin_N"/>
</dbReference>
<evidence type="ECO:0000256" key="7">
    <source>
        <dbReference type="SAM" id="MobiDB-lite"/>
    </source>
</evidence>
<dbReference type="Proteomes" id="UP000468638">
    <property type="component" value="Unassembled WGS sequence"/>
</dbReference>
<sequence>MDKDAMNKGVTIKMNVNQSMDQSKLIPIVSTLYKQFQLHDDQVQSKKALDLLGKLQSEEFVMGFAGHFSAGKSTLINTLIGEQILPSSPIPTSANLVKVKNGREYARVYFTKEDPIEVEQEYDLDTIKSFCKDGDAVREIEVSKPLSSIPEGVSIMDTPGIDSSNDADRIMTESALHMVDVLFYVMDYNHVQSEVNLAFLAEMKKRGKPLYIVVNQVDKHQEEELSFTSFKNSVYQSLDVWGIEPEGVFFTSLIDTGLSYNDFQALQQEVKILIEHKHDTVHKTVYHSVNTIVQEHVEAYKEQKDNNIEEFQHKLNELAISDVKTVEEVQQEKSRMRSRPEQSEESMLSELQSTLNNAYVMSHDLRENARSFIESMDSGFKVGLFMTKKKTEEERENRLHDFYNALMEKVKANMEWPVRNKLLTVAKEYQVVEEEVLQQLQNGSITFEPEDLKRLIKTGAGSGGDYVLVYTKDVTNELKQRYKQLALTKWELVKESIQNQMNHDLEEKENLEHTMKEYEELKNQIEEEKNAIETRKNEYQLIVNGEEICTTAYDEATQSLIHRDAKIHQVEWINKMENQNREHNPDEDPSQKSDNSSASMSIESALNAIDRTVDVLQDVHGFGSILEELKEKKARLQTRHYTVALFGAFSAGKSSFANALLGEKVLPVSPNPTTATINRIMPSNDEYGHGNVQVKVKSETQLIEDIRFAAGKDVLQSTTLTKVVEELIYLKQQGELSSIDQNRLSFINAIEEGYSLMKEYIGHSITVTLDEFTAYVSDETRSCFVEWMNLYYDCPLTKQGITLVDTPGADSVNARHTEVSFEYMKQADAILFVTYYNHAFSRADQDFLYQLGRVKDAFSMDKMFFLINAADLAQNTEDLHLVTNYMDEQLTQFGIRNPRLYPVSSLMALNEKENSVISQHPVLSSSGIEEFNDDFTHFMEEEISGLLVHETVYDINRATQIMQHMIESASLSKEAKQEKKKAIKEQLSRALEIIKTIDTTRYERTIQQKIDKQTYYIQERLLLRFTDFFKEHINPSTIQGSSKLAKQDLETGIFGLMDQLASELKQEVRAVSIRVESFLKETVSELKDDVQEQTQRLISDFSLPHANEKSYQTPEIQEPFKHVKSGYFDQELNLFKNTKSFFEQNEKEKMKEALQVKIKPLLEEYINAQKEDLVEYYLPQWKEHITMYQEQMSKSLEEYEEGVMYSLQDDTSIDILYKKKEQLNQVVHQSTQQ</sequence>
<evidence type="ECO:0000256" key="3">
    <source>
        <dbReference type="ARBA" id="ARBA00022801"/>
    </source>
</evidence>
<dbReference type="PANTHER" id="PTHR10465:SF0">
    <property type="entry name" value="SARCALUMENIN"/>
    <property type="match status" value="1"/>
</dbReference>
<keyword evidence="4" id="KW-0342">GTP-binding</keyword>
<dbReference type="GO" id="GO:0005525">
    <property type="term" value="F:GTP binding"/>
    <property type="evidence" value="ECO:0007669"/>
    <property type="project" value="UniProtKB-KW"/>
</dbReference>
<evidence type="ECO:0000256" key="6">
    <source>
        <dbReference type="SAM" id="Coils"/>
    </source>
</evidence>
<dbReference type="GO" id="GO:0016020">
    <property type="term" value="C:membrane"/>
    <property type="evidence" value="ECO:0007669"/>
    <property type="project" value="UniProtKB-SubCell"/>
</dbReference>
<dbReference type="RefSeq" id="WP_160909288.1">
    <property type="nucleotide sequence ID" value="NZ_WMEQ01000002.1"/>
</dbReference>
<dbReference type="PANTHER" id="PTHR10465">
    <property type="entry name" value="TRANSMEMBRANE GTPASE FZO1"/>
    <property type="match status" value="1"/>
</dbReference>
<evidence type="ECO:0000313" key="9">
    <source>
        <dbReference type="EMBL" id="MYL32873.1"/>
    </source>
</evidence>
<dbReference type="OrthoDB" id="5477114at2"/>
<proteinExistence type="predicted"/>
<evidence type="ECO:0000256" key="4">
    <source>
        <dbReference type="ARBA" id="ARBA00023134"/>
    </source>
</evidence>
<evidence type="ECO:0000259" key="8">
    <source>
        <dbReference type="Pfam" id="PF00350"/>
    </source>
</evidence>